<evidence type="ECO:0000256" key="1">
    <source>
        <dbReference type="ARBA" id="ARBA00023015"/>
    </source>
</evidence>
<reference evidence="6" key="1">
    <citation type="submission" date="2021-04" db="EMBL/GenBank/DDBJ databases">
        <title>Biosynthetic gene clusters of Dactylosporangioum roseum.</title>
        <authorList>
            <person name="Hartkoorn R.C."/>
            <person name="Beaudoing E."/>
            <person name="Hot D."/>
            <person name="Moureu S."/>
        </authorList>
    </citation>
    <scope>NUCLEOTIDE SEQUENCE</scope>
    <source>
        <strain evidence="6">NRRL B-16295</strain>
    </source>
</reference>
<proteinExistence type="predicted"/>
<dbReference type="Proteomes" id="UP001058271">
    <property type="component" value="Chromosome"/>
</dbReference>
<dbReference type="InterPro" id="IPR050109">
    <property type="entry name" value="HTH-type_TetR-like_transc_reg"/>
</dbReference>
<dbReference type="InterPro" id="IPR001647">
    <property type="entry name" value="HTH_TetR"/>
</dbReference>
<dbReference type="InterPro" id="IPR009057">
    <property type="entry name" value="Homeodomain-like_sf"/>
</dbReference>
<gene>
    <name evidence="6" type="ORF">Drose_13685</name>
</gene>
<accession>A0ABY5ZBE8</accession>
<keyword evidence="1" id="KW-0805">Transcription regulation</keyword>
<evidence type="ECO:0000256" key="4">
    <source>
        <dbReference type="PROSITE-ProRule" id="PRU00335"/>
    </source>
</evidence>
<sequence length="173" mass="19894">MRALADSDYEQVKISDVARDSGVALGTLYRYFASKEHLFAAVFVEWQKALKTKLEKSAPAGETEADRLREIFYRSIRAFQVQPQFFRVLMMMETTTDTYAAEVYSHAMGSQYTQTLQLAFDDPIDANRRAIIITIESVLVTQLRSWVMNRSSINDVFRSVDDAIRLIYRGREA</sequence>
<feature type="DNA-binding region" description="H-T-H motif" evidence="4">
    <location>
        <begin position="13"/>
        <end position="32"/>
    </location>
</feature>
<keyword evidence="3" id="KW-0804">Transcription</keyword>
<keyword evidence="7" id="KW-1185">Reference proteome</keyword>
<dbReference type="Pfam" id="PF00440">
    <property type="entry name" value="TetR_N"/>
    <property type="match status" value="1"/>
</dbReference>
<organism evidence="6 7">
    <name type="scientific">Dactylosporangium roseum</name>
    <dbReference type="NCBI Taxonomy" id="47989"/>
    <lineage>
        <taxon>Bacteria</taxon>
        <taxon>Bacillati</taxon>
        <taxon>Actinomycetota</taxon>
        <taxon>Actinomycetes</taxon>
        <taxon>Micromonosporales</taxon>
        <taxon>Micromonosporaceae</taxon>
        <taxon>Dactylosporangium</taxon>
    </lineage>
</organism>
<protein>
    <submittedName>
        <fullName evidence="6">Helix-turn-helix transcriptional regulator</fullName>
    </submittedName>
</protein>
<dbReference type="PROSITE" id="PS50977">
    <property type="entry name" value="HTH_TETR_2"/>
    <property type="match status" value="1"/>
</dbReference>
<dbReference type="SUPFAM" id="SSF46689">
    <property type="entry name" value="Homeodomain-like"/>
    <property type="match status" value="1"/>
</dbReference>
<dbReference type="InterPro" id="IPR041642">
    <property type="entry name" value="KstR_C"/>
</dbReference>
<evidence type="ECO:0000256" key="3">
    <source>
        <dbReference type="ARBA" id="ARBA00023163"/>
    </source>
</evidence>
<dbReference type="Gene3D" id="1.10.357.10">
    <property type="entry name" value="Tetracycline Repressor, domain 2"/>
    <property type="match status" value="1"/>
</dbReference>
<evidence type="ECO:0000256" key="2">
    <source>
        <dbReference type="ARBA" id="ARBA00023125"/>
    </source>
</evidence>
<dbReference type="RefSeq" id="WP_260728583.1">
    <property type="nucleotide sequence ID" value="NZ_CP073721.1"/>
</dbReference>
<name>A0ABY5ZBE8_9ACTN</name>
<dbReference type="Pfam" id="PF17925">
    <property type="entry name" value="TetR_C_20"/>
    <property type="match status" value="1"/>
</dbReference>
<evidence type="ECO:0000313" key="6">
    <source>
        <dbReference type="EMBL" id="UWZ39182.1"/>
    </source>
</evidence>
<dbReference type="PANTHER" id="PTHR30055:SF234">
    <property type="entry name" value="HTH-TYPE TRANSCRIPTIONAL REGULATOR BETI"/>
    <property type="match status" value="1"/>
</dbReference>
<evidence type="ECO:0000259" key="5">
    <source>
        <dbReference type="PROSITE" id="PS50977"/>
    </source>
</evidence>
<keyword evidence="2 4" id="KW-0238">DNA-binding</keyword>
<dbReference type="EMBL" id="CP073721">
    <property type="protein sequence ID" value="UWZ39182.1"/>
    <property type="molecule type" value="Genomic_DNA"/>
</dbReference>
<dbReference type="PANTHER" id="PTHR30055">
    <property type="entry name" value="HTH-TYPE TRANSCRIPTIONAL REGULATOR RUTR"/>
    <property type="match status" value="1"/>
</dbReference>
<feature type="domain" description="HTH tetR-type" evidence="5">
    <location>
        <begin position="1"/>
        <end position="50"/>
    </location>
</feature>
<evidence type="ECO:0000313" key="7">
    <source>
        <dbReference type="Proteomes" id="UP001058271"/>
    </source>
</evidence>